<accession>A0ABW8KIZ1</accession>
<protein>
    <submittedName>
        <fullName evidence="2">Type IV pilus modification protein PilV</fullName>
    </submittedName>
</protein>
<dbReference type="InterPro" id="IPR013362">
    <property type="entry name" value="Pilus_4_PilV"/>
</dbReference>
<keyword evidence="1" id="KW-1133">Transmembrane helix</keyword>
<evidence type="ECO:0000256" key="1">
    <source>
        <dbReference type="SAM" id="Phobius"/>
    </source>
</evidence>
<reference evidence="2 3" key="1">
    <citation type="submission" date="2020-10" db="EMBL/GenBank/DDBJ databases">
        <title>Phylogeny of dyella-like bacteria.</title>
        <authorList>
            <person name="Fu J."/>
        </authorList>
    </citation>
    <scope>NUCLEOTIDE SEQUENCE [LARGE SCALE GENOMIC DNA]</scope>
    <source>
        <strain evidence="2 3">DKC-1</strain>
    </source>
</reference>
<keyword evidence="3" id="KW-1185">Reference proteome</keyword>
<dbReference type="InterPro" id="IPR012902">
    <property type="entry name" value="N_methyl_site"/>
</dbReference>
<sequence length="170" mass="17363">MNDSIASARQARCHVHFRSHQTGVGLIEVLVAVLVLSIAFLGVAALQARSLATTNSAMARSLATIASYSILDAMRLDIAAARAGSYNRSADSAVVANACPDASGSLINDQLNQWCAQLGQGLGMAATTTGQIACSDAGVTADCTVTITFDDSRAGTGGSNVQTVATRAML</sequence>
<keyword evidence="1" id="KW-0812">Transmembrane</keyword>
<dbReference type="EMBL" id="JADIKL010000004">
    <property type="protein sequence ID" value="MFK2931053.1"/>
    <property type="molecule type" value="Genomic_DNA"/>
</dbReference>
<keyword evidence="1" id="KW-0472">Membrane</keyword>
<dbReference type="NCBIfam" id="TIGR02523">
    <property type="entry name" value="type_IV_pilV"/>
    <property type="match status" value="1"/>
</dbReference>
<name>A0ABW8KIZ1_9GAMM</name>
<dbReference type="Pfam" id="PF07963">
    <property type="entry name" value="N_methyl"/>
    <property type="match status" value="1"/>
</dbReference>
<dbReference type="RefSeq" id="WP_404538745.1">
    <property type="nucleotide sequence ID" value="NZ_JADIKL010000004.1"/>
</dbReference>
<proteinExistence type="predicted"/>
<dbReference type="Proteomes" id="UP001620397">
    <property type="component" value="Unassembled WGS sequence"/>
</dbReference>
<comment type="caution">
    <text evidence="2">The sequence shown here is derived from an EMBL/GenBank/DDBJ whole genome shotgun (WGS) entry which is preliminary data.</text>
</comment>
<evidence type="ECO:0000313" key="2">
    <source>
        <dbReference type="EMBL" id="MFK2931053.1"/>
    </source>
</evidence>
<gene>
    <name evidence="2" type="primary">pilV</name>
    <name evidence="2" type="ORF">ISP14_09640</name>
</gene>
<evidence type="ECO:0000313" key="3">
    <source>
        <dbReference type="Proteomes" id="UP001620397"/>
    </source>
</evidence>
<feature type="transmembrane region" description="Helical" evidence="1">
    <location>
        <begin position="24"/>
        <end position="46"/>
    </location>
</feature>
<organism evidence="2 3">
    <name type="scientific">Dyella agri</name>
    <dbReference type="NCBI Taxonomy" id="1926869"/>
    <lineage>
        <taxon>Bacteria</taxon>
        <taxon>Pseudomonadati</taxon>
        <taxon>Pseudomonadota</taxon>
        <taxon>Gammaproteobacteria</taxon>
        <taxon>Lysobacterales</taxon>
        <taxon>Rhodanobacteraceae</taxon>
        <taxon>Dyella</taxon>
    </lineage>
</organism>